<comment type="similarity">
    <text evidence="1">Belongs to the NAD(P)-dependent epimerase/dehydratase family.</text>
</comment>
<dbReference type="Gene3D" id="3.40.50.720">
    <property type="entry name" value="NAD(P)-binding Rossmann-like Domain"/>
    <property type="match status" value="1"/>
</dbReference>
<organism evidence="3 4">
    <name type="scientific">Guptibacillus hwajinpoensis</name>
    <dbReference type="NCBI Taxonomy" id="208199"/>
    <lineage>
        <taxon>Bacteria</taxon>
        <taxon>Bacillati</taxon>
        <taxon>Bacillota</taxon>
        <taxon>Bacilli</taxon>
        <taxon>Bacillales</taxon>
        <taxon>Guptibacillaceae</taxon>
        <taxon>Guptibacillus</taxon>
    </lineage>
</organism>
<comment type="caution">
    <text evidence="3">The sequence shown here is derived from an EMBL/GenBank/DDBJ whole genome shotgun (WGS) entry which is preliminary data.</text>
</comment>
<protein>
    <submittedName>
        <fullName evidence="3">NAD-dependent epimerase/dehydratase family protein</fullName>
    </submittedName>
</protein>
<evidence type="ECO:0000259" key="2">
    <source>
        <dbReference type="Pfam" id="PF01370"/>
    </source>
</evidence>
<dbReference type="InterPro" id="IPR036291">
    <property type="entry name" value="NAD(P)-bd_dom_sf"/>
</dbReference>
<dbReference type="Proteomes" id="UP000447833">
    <property type="component" value="Unassembled WGS sequence"/>
</dbReference>
<dbReference type="EMBL" id="WMEY01000003">
    <property type="protein sequence ID" value="MYL63551.1"/>
    <property type="molecule type" value="Genomic_DNA"/>
</dbReference>
<dbReference type="PRINTS" id="PR01713">
    <property type="entry name" value="NUCEPIMERASE"/>
</dbReference>
<reference evidence="3 4" key="1">
    <citation type="submission" date="2019-11" db="EMBL/GenBank/DDBJ databases">
        <title>Genome sequences of 17 halophilic strains isolated from different environments.</title>
        <authorList>
            <person name="Furrow R.E."/>
        </authorList>
    </citation>
    <scope>NUCLEOTIDE SEQUENCE [LARGE SCALE GENOMIC DNA]</scope>
    <source>
        <strain evidence="3 4">22506_14_FS</strain>
    </source>
</reference>
<sequence length="313" mass="35490">MNILVTGAGGFIGSHLCMELLQQNPHDTVIGVDRNMKTRNTTLLKNDRFTSIELDLLTCDLSDLIHNVDVIYHLAGIPGVRSSWGKDFETYLLHNALLTQNLLDACKNESLKKFIYISTSSVYGEKSGSVSEEMRPIPLSPYGITKLTGEHLCRVYHQYYDVPIVILRYFTVYGPRQRLDMAFHRFIKQLLLDQPLTVYGDGQQTRDFTYVNDCVKATSAVCRAQDVIGETINIGGKERASVLEVIHLLEQLMNKKAQVIFTNKAKGEPLQTWADITKAQTILNYQPQISLKEGLRYEIEDLEELYLSGRDPL</sequence>
<dbReference type="RefSeq" id="WP_098443166.1">
    <property type="nucleotide sequence ID" value="NZ_WMEY01000003.1"/>
</dbReference>
<dbReference type="Pfam" id="PF01370">
    <property type="entry name" value="Epimerase"/>
    <property type="match status" value="1"/>
</dbReference>
<gene>
    <name evidence="3" type="ORF">GLW07_09320</name>
</gene>
<feature type="domain" description="NAD-dependent epimerase/dehydratase" evidence="2">
    <location>
        <begin position="3"/>
        <end position="235"/>
    </location>
</feature>
<proteinExistence type="inferred from homology"/>
<evidence type="ECO:0000313" key="3">
    <source>
        <dbReference type="EMBL" id="MYL63551.1"/>
    </source>
</evidence>
<name>A0A845EYA8_9BACL</name>
<evidence type="ECO:0000313" key="4">
    <source>
        <dbReference type="Proteomes" id="UP000447833"/>
    </source>
</evidence>
<dbReference type="InterPro" id="IPR001509">
    <property type="entry name" value="Epimerase_deHydtase"/>
</dbReference>
<evidence type="ECO:0000256" key="1">
    <source>
        <dbReference type="ARBA" id="ARBA00007637"/>
    </source>
</evidence>
<accession>A0A845EYA8</accession>
<dbReference type="PANTHER" id="PTHR43000">
    <property type="entry name" value="DTDP-D-GLUCOSE 4,6-DEHYDRATASE-RELATED"/>
    <property type="match status" value="1"/>
</dbReference>
<dbReference type="SUPFAM" id="SSF51735">
    <property type="entry name" value="NAD(P)-binding Rossmann-fold domains"/>
    <property type="match status" value="1"/>
</dbReference>
<dbReference type="AlphaFoldDB" id="A0A845EYA8"/>